<sequence>MSSYQRIACDSCNDLTWSEVGTDSHKLHLCGDCFNNLKDEIKKELLRDYYIPCMGCDGQFYTQNHLGEIENCDQCNASGRQKVTKEDYDKFWRHFSKDEFYR</sequence>
<name>A0AAE9CEE5_9CAUD</name>
<evidence type="ECO:0000313" key="1">
    <source>
        <dbReference type="EMBL" id="UGO51314.1"/>
    </source>
</evidence>
<organism evidence="1 2">
    <name type="scientific">Bacillus phage vB_BanS_Skywalker</name>
    <dbReference type="NCBI Taxonomy" id="2894789"/>
    <lineage>
        <taxon>Viruses</taxon>
        <taxon>Duplodnaviria</taxon>
        <taxon>Heunggongvirae</taxon>
        <taxon>Uroviricota</taxon>
        <taxon>Caudoviricetes</taxon>
        <taxon>Joanripponvirinae</taxon>
        <taxon>Tsamsavirus</taxon>
        <taxon>Tsamsavirus skywalker</taxon>
    </lineage>
</organism>
<proteinExistence type="predicted"/>
<gene>
    <name evidence="1" type="ORF">SKYWALKER_157</name>
</gene>
<dbReference type="Proteomes" id="UP000828101">
    <property type="component" value="Segment"/>
</dbReference>
<dbReference type="EMBL" id="OK499994">
    <property type="protein sequence ID" value="UGO51314.1"/>
    <property type="molecule type" value="Genomic_DNA"/>
</dbReference>
<evidence type="ECO:0000313" key="2">
    <source>
        <dbReference type="Proteomes" id="UP000828101"/>
    </source>
</evidence>
<protein>
    <submittedName>
        <fullName evidence="1">Uncharacterized protein</fullName>
    </submittedName>
</protein>
<reference evidence="1 2" key="1">
    <citation type="submission" date="2021-10" db="EMBL/GenBank/DDBJ databases">
        <authorList>
            <person name="James R."/>
            <person name="Lavering E.D."/>
            <person name="Fairholm J.D."/>
            <person name="Ogilvie B.H."/>
            <person name="Thurgood T.L."/>
            <person name="Hyer A."/>
            <person name="Robison R.A."/>
            <person name="Grose J.H."/>
        </authorList>
    </citation>
    <scope>NUCLEOTIDE SEQUENCE [LARGE SCALE GENOMIC DNA]</scope>
</reference>
<keyword evidence="2" id="KW-1185">Reference proteome</keyword>
<accession>A0AAE9CEE5</accession>